<feature type="domain" description="Peptidase M20 dimerisation" evidence="7">
    <location>
        <begin position="213"/>
        <end position="315"/>
    </location>
</feature>
<comment type="caution">
    <text evidence="8">The sequence shown here is derived from an EMBL/GenBank/DDBJ whole genome shotgun (WGS) entry which is preliminary data.</text>
</comment>
<keyword evidence="6" id="KW-0464">Manganese</keyword>
<dbReference type="InterPro" id="IPR036264">
    <property type="entry name" value="Bact_exopeptidase_dim_dom"/>
</dbReference>
<evidence type="ECO:0000256" key="1">
    <source>
        <dbReference type="ARBA" id="ARBA00001936"/>
    </source>
</evidence>
<dbReference type="InterPro" id="IPR011650">
    <property type="entry name" value="Peptidase_M20_dimer"/>
</dbReference>
<dbReference type="NCBIfam" id="NF006775">
    <property type="entry name" value="PRK09290.2-5"/>
    <property type="match status" value="1"/>
</dbReference>
<accession>A0ABT1VWC7</accession>
<comment type="subunit">
    <text evidence="3">Homodimer.</text>
</comment>
<dbReference type="PANTHER" id="PTHR32494:SF19">
    <property type="entry name" value="ALLANTOATE DEIMINASE-RELATED"/>
    <property type="match status" value="1"/>
</dbReference>
<dbReference type="Pfam" id="PF01546">
    <property type="entry name" value="Peptidase_M20"/>
    <property type="match status" value="1"/>
</dbReference>
<dbReference type="NCBIfam" id="TIGR01879">
    <property type="entry name" value="hydantase"/>
    <property type="match status" value="1"/>
</dbReference>
<evidence type="ECO:0000256" key="4">
    <source>
        <dbReference type="ARBA" id="ARBA00022723"/>
    </source>
</evidence>
<keyword evidence="9" id="KW-1185">Reference proteome</keyword>
<dbReference type="SUPFAM" id="SSF55031">
    <property type="entry name" value="Bacterial exopeptidase dimerisation domain"/>
    <property type="match status" value="1"/>
</dbReference>
<evidence type="ECO:0000256" key="6">
    <source>
        <dbReference type="ARBA" id="ARBA00023211"/>
    </source>
</evidence>
<evidence type="ECO:0000256" key="2">
    <source>
        <dbReference type="ARBA" id="ARBA00006153"/>
    </source>
</evidence>
<organism evidence="8 9">
    <name type="scientific">Rhizosaccharibacter radicis</name>
    <dbReference type="NCBI Taxonomy" id="2782605"/>
    <lineage>
        <taxon>Bacteria</taxon>
        <taxon>Pseudomonadati</taxon>
        <taxon>Pseudomonadota</taxon>
        <taxon>Alphaproteobacteria</taxon>
        <taxon>Acetobacterales</taxon>
        <taxon>Acetobacteraceae</taxon>
        <taxon>Rhizosaccharibacter</taxon>
    </lineage>
</organism>
<comment type="similarity">
    <text evidence="2">Belongs to the peptidase M20 family.</text>
</comment>
<reference evidence="8 9" key="1">
    <citation type="submission" date="2022-06" db="EMBL/GenBank/DDBJ databases">
        <title>Rhizosaccharibacter gen. nov. sp. nov. KSS12, endophytic bacteria isolated from sugarcane.</title>
        <authorList>
            <person name="Pitiwittayakul N."/>
        </authorList>
    </citation>
    <scope>NUCLEOTIDE SEQUENCE [LARGE SCALE GENOMIC DNA]</scope>
    <source>
        <strain evidence="8 9">KSS12</strain>
    </source>
</reference>
<evidence type="ECO:0000256" key="5">
    <source>
        <dbReference type="ARBA" id="ARBA00022801"/>
    </source>
</evidence>
<dbReference type="EMBL" id="JAMZEJ010000002">
    <property type="protein sequence ID" value="MCQ8239968.1"/>
    <property type="molecule type" value="Genomic_DNA"/>
</dbReference>
<dbReference type="InterPro" id="IPR010158">
    <property type="entry name" value="Amidase_Cbmase"/>
</dbReference>
<proteinExistence type="inferred from homology"/>
<keyword evidence="5" id="KW-0378">Hydrolase</keyword>
<dbReference type="SUPFAM" id="SSF53187">
    <property type="entry name" value="Zn-dependent exopeptidases"/>
    <property type="match status" value="1"/>
</dbReference>
<dbReference type="PANTHER" id="PTHR32494">
    <property type="entry name" value="ALLANTOATE DEIMINASE-RELATED"/>
    <property type="match status" value="1"/>
</dbReference>
<evidence type="ECO:0000256" key="3">
    <source>
        <dbReference type="ARBA" id="ARBA00011738"/>
    </source>
</evidence>
<gene>
    <name evidence="8" type="ORF">NFI88_03820</name>
</gene>
<dbReference type="Proteomes" id="UP001524547">
    <property type="component" value="Unassembled WGS sequence"/>
</dbReference>
<dbReference type="PIRSF" id="PIRSF001235">
    <property type="entry name" value="Amidase_carbamoylase"/>
    <property type="match status" value="1"/>
</dbReference>
<dbReference type="Gene3D" id="3.40.630.10">
    <property type="entry name" value="Zn peptidases"/>
    <property type="match status" value="1"/>
</dbReference>
<name>A0ABT1VWC7_9PROT</name>
<keyword evidence="4" id="KW-0479">Metal-binding</keyword>
<dbReference type="Gene3D" id="3.30.70.360">
    <property type="match status" value="1"/>
</dbReference>
<protein>
    <submittedName>
        <fullName evidence="8">Allantoate amidohydrolase</fullName>
    </submittedName>
</protein>
<dbReference type="InterPro" id="IPR001261">
    <property type="entry name" value="ArgE/DapE_CS"/>
</dbReference>
<evidence type="ECO:0000313" key="8">
    <source>
        <dbReference type="EMBL" id="MCQ8239968.1"/>
    </source>
</evidence>
<evidence type="ECO:0000259" key="7">
    <source>
        <dbReference type="Pfam" id="PF07687"/>
    </source>
</evidence>
<dbReference type="CDD" id="cd03884">
    <property type="entry name" value="M20_bAS"/>
    <property type="match status" value="1"/>
</dbReference>
<sequence>MTTAEGKIAERLMERLDALAAHSDEPGLLSRPFLSSAHATAAGVLREWMAGAGLIVRLDAAGTLQGWLAGADPDAPALLLGSHVDTVRDAGRYDGTLGVLAALAAIELLRAEEWSPRAPVALLAFGDEEGVRWPVTLTGSRALAGILDIPTQLSARDADGIALGDALDAFGGDAAGLAAVALDRSRVRGFLEVHIEQGPVLEREALPLGIVTAINGASRFRLEVMGRAGHAGTVPMAGRSDALAAAAEMIVAIRREGLARPGITATVGRMEIHPGAVNVIPGRAAFTLDLRAPEDAARADALSAIEEALSSIADEHGVSLEIVRTHDSPAAPCDPVLQDVLAEAVEAFGVRPRRLPSGAGHDAMAMAALCPMAMLFVRCRGGISHNPAESIEAEDAWLAVRVLAEAIRRLAG</sequence>
<dbReference type="InterPro" id="IPR002933">
    <property type="entry name" value="Peptidase_M20"/>
</dbReference>
<evidence type="ECO:0000313" key="9">
    <source>
        <dbReference type="Proteomes" id="UP001524547"/>
    </source>
</evidence>
<comment type="cofactor">
    <cofactor evidence="1">
        <name>Mn(2+)</name>
        <dbReference type="ChEBI" id="CHEBI:29035"/>
    </cofactor>
</comment>
<dbReference type="PROSITE" id="PS00758">
    <property type="entry name" value="ARGE_DAPE_CPG2_1"/>
    <property type="match status" value="1"/>
</dbReference>
<dbReference type="RefSeq" id="WP_422918697.1">
    <property type="nucleotide sequence ID" value="NZ_JAMZEJ010000002.1"/>
</dbReference>
<dbReference type="Pfam" id="PF07687">
    <property type="entry name" value="M20_dimer"/>
    <property type="match status" value="1"/>
</dbReference>